<evidence type="ECO:0000256" key="18">
    <source>
        <dbReference type="SAM" id="MobiDB-lite"/>
    </source>
</evidence>
<proteinExistence type="inferred from homology"/>
<dbReference type="PhylomeDB" id="A0A0A2HY15"/>
<dbReference type="EC" id="2.7.11.1" evidence="4"/>
<dbReference type="Gene3D" id="3.30.200.20">
    <property type="entry name" value="Phosphorylase Kinase, domain 1"/>
    <property type="match status" value="1"/>
</dbReference>
<evidence type="ECO:0000256" key="5">
    <source>
        <dbReference type="ARBA" id="ARBA00022527"/>
    </source>
</evidence>
<dbReference type="GO" id="GO:0030688">
    <property type="term" value="C:preribosome, small subunit precursor"/>
    <property type="evidence" value="ECO:0007669"/>
    <property type="project" value="TreeGrafter"/>
</dbReference>
<dbReference type="SUPFAM" id="SSF56112">
    <property type="entry name" value="Protein kinase-like (PK-like)"/>
    <property type="match status" value="1"/>
</dbReference>
<keyword evidence="8" id="KW-0547">Nucleotide-binding</keyword>
<dbReference type="GO" id="GO:0005524">
    <property type="term" value="F:ATP binding"/>
    <property type="evidence" value="ECO:0007669"/>
    <property type="project" value="UniProtKB-KW"/>
</dbReference>
<organism evidence="20 21">
    <name type="scientific">Penicillium expansum</name>
    <name type="common">Blue mold rot fungus</name>
    <dbReference type="NCBI Taxonomy" id="27334"/>
    <lineage>
        <taxon>Eukaryota</taxon>
        <taxon>Fungi</taxon>
        <taxon>Dikarya</taxon>
        <taxon>Ascomycota</taxon>
        <taxon>Pezizomycotina</taxon>
        <taxon>Eurotiomycetes</taxon>
        <taxon>Eurotiomycetidae</taxon>
        <taxon>Eurotiales</taxon>
        <taxon>Aspergillaceae</taxon>
        <taxon>Penicillium</taxon>
    </lineage>
</organism>
<dbReference type="SUPFAM" id="SSF54189">
    <property type="entry name" value="Ribosomal proteins S24e, L23 and L15e"/>
    <property type="match status" value="1"/>
</dbReference>
<evidence type="ECO:0000256" key="2">
    <source>
        <dbReference type="ARBA" id="ARBA00006700"/>
    </source>
</evidence>
<dbReference type="InterPro" id="IPR036390">
    <property type="entry name" value="WH_DNA-bd_sf"/>
</dbReference>
<dbReference type="Gene3D" id="3.30.70.330">
    <property type="match status" value="1"/>
</dbReference>
<dbReference type="Pfam" id="PF01163">
    <property type="entry name" value="RIO1"/>
    <property type="match status" value="2"/>
</dbReference>
<feature type="compositionally biased region" description="Basic and acidic residues" evidence="18">
    <location>
        <begin position="383"/>
        <end position="397"/>
    </location>
</feature>
<dbReference type="SUPFAM" id="SSF46785">
    <property type="entry name" value="Winged helix' DNA-binding domain"/>
    <property type="match status" value="1"/>
</dbReference>
<evidence type="ECO:0000256" key="15">
    <source>
        <dbReference type="ARBA" id="ARBA00048679"/>
    </source>
</evidence>
<evidence type="ECO:0000256" key="1">
    <source>
        <dbReference type="ARBA" id="ARBA00001946"/>
    </source>
</evidence>
<dbReference type="VEuPathDB" id="FungiDB:PEXP_036670"/>
<dbReference type="RefSeq" id="XP_016601612.1">
    <property type="nucleotide sequence ID" value="XM_016746007.1"/>
</dbReference>
<feature type="compositionally biased region" description="Acidic residues" evidence="18">
    <location>
        <begin position="359"/>
        <end position="382"/>
    </location>
</feature>
<evidence type="ECO:0000256" key="10">
    <source>
        <dbReference type="ARBA" id="ARBA00022840"/>
    </source>
</evidence>
<accession>A0A0A2HY15</accession>
<dbReference type="InterPro" id="IPR018935">
    <property type="entry name" value="RIO_kinase_CS"/>
</dbReference>
<dbReference type="OrthoDB" id="10258631at2759"/>
<evidence type="ECO:0000256" key="6">
    <source>
        <dbReference type="ARBA" id="ARBA00022679"/>
    </source>
</evidence>
<dbReference type="InterPro" id="IPR013025">
    <property type="entry name" value="Ribosomal_uL23-like"/>
</dbReference>
<gene>
    <name evidence="20" type="ORF">PEX2_087370</name>
</gene>
<evidence type="ECO:0000256" key="3">
    <source>
        <dbReference type="ARBA" id="ARBA00009196"/>
    </source>
</evidence>
<dbReference type="InterPro" id="IPR011009">
    <property type="entry name" value="Kinase-like_dom_sf"/>
</dbReference>
<evidence type="ECO:0000256" key="9">
    <source>
        <dbReference type="ARBA" id="ARBA00022777"/>
    </source>
</evidence>
<comment type="caution">
    <text evidence="20">The sequence shown here is derived from an EMBL/GenBank/DDBJ whole genome shotgun (WGS) entry which is preliminary data.</text>
</comment>
<dbReference type="GO" id="GO:0030490">
    <property type="term" value="P:maturation of SSU-rRNA"/>
    <property type="evidence" value="ECO:0007669"/>
    <property type="project" value="TreeGrafter"/>
</dbReference>
<evidence type="ECO:0000313" key="21">
    <source>
        <dbReference type="Proteomes" id="UP000030143"/>
    </source>
</evidence>
<dbReference type="InterPro" id="IPR030484">
    <property type="entry name" value="Rio2"/>
</dbReference>
<feature type="region of interest" description="Disordered" evidence="18">
    <location>
        <begin position="345"/>
        <end position="397"/>
    </location>
</feature>
<dbReference type="PROSITE" id="PS01245">
    <property type="entry name" value="RIO1"/>
    <property type="match status" value="1"/>
</dbReference>
<dbReference type="InterPro" id="IPR018934">
    <property type="entry name" value="RIO_dom"/>
</dbReference>
<comment type="similarity">
    <text evidence="2">Belongs to the universal ribosomal protein uL23 family.</text>
</comment>
<evidence type="ECO:0000256" key="16">
    <source>
        <dbReference type="ARBA" id="ARBA00068353"/>
    </source>
</evidence>
<evidence type="ECO:0000256" key="17">
    <source>
        <dbReference type="ARBA" id="ARBA00068837"/>
    </source>
</evidence>
<feature type="domain" description="RIO kinase" evidence="19">
    <location>
        <begin position="66"/>
        <end position="317"/>
    </location>
</feature>
<dbReference type="GO" id="GO:0046872">
    <property type="term" value="F:metal ion binding"/>
    <property type="evidence" value="ECO:0007669"/>
    <property type="project" value="UniProtKB-KW"/>
</dbReference>
<dbReference type="AlphaFoldDB" id="A0A0A2HY15"/>
<keyword evidence="6" id="KW-0808">Transferase</keyword>
<dbReference type="PANTHER" id="PTHR45852">
    <property type="entry name" value="SER/THR-PROTEIN KINASE RIO2"/>
    <property type="match status" value="1"/>
</dbReference>
<comment type="catalytic activity">
    <reaction evidence="15">
        <text>L-seryl-[protein] + ATP = O-phospho-L-seryl-[protein] + ADP + H(+)</text>
        <dbReference type="Rhea" id="RHEA:17989"/>
        <dbReference type="Rhea" id="RHEA-COMP:9863"/>
        <dbReference type="Rhea" id="RHEA-COMP:11604"/>
        <dbReference type="ChEBI" id="CHEBI:15378"/>
        <dbReference type="ChEBI" id="CHEBI:29999"/>
        <dbReference type="ChEBI" id="CHEBI:30616"/>
        <dbReference type="ChEBI" id="CHEBI:83421"/>
        <dbReference type="ChEBI" id="CHEBI:456216"/>
        <dbReference type="EC" id="2.7.11.1"/>
    </reaction>
</comment>
<keyword evidence="7" id="KW-0479">Metal-binding</keyword>
<feature type="compositionally biased region" description="Basic and acidic residues" evidence="18">
    <location>
        <begin position="349"/>
        <end position="358"/>
    </location>
</feature>
<evidence type="ECO:0000256" key="14">
    <source>
        <dbReference type="ARBA" id="ARBA00047899"/>
    </source>
</evidence>
<sequence length="667" mass="75574">MKLDAKAIRYLTNEDFRVLAACEAGSRNHEVVPTPLISQLSGLRGGSGVNRAISNLAKINLIAKVKNAKYDGYRLAYGGLDYLALNAHQKSKVIYSVGNQIGVGKESDIIVVAESSGAQRIMKIHRLGRISFRTVKTNRDYLRHRSSASWMYMSRLAAMKEFAFMKALRENGFSVPEPIAQNRHTIVMSLIDAFPLRQISKVANPAGLYSELMNMILDLARYGLIHGDFNEFNILIKEELDPEMKGKELTEEEEDEHIRLVPVLIDFPQMLSVDHVNAEMYFDRDVECIKRYFKRKFHFVSDSKGPTFAEARKKLLKNPGKRLDVEVEASGFSRKMARELEAYMADVGVKGDGEASKDSDDDDDEDEDEDDEEDSGSEAEEASDAHETKDSEDVDDSTKRVIISDSCLNIQDLSVASFTTGVFDARSASTSNLQIPPLNNTMVRLSSVQAKALRRLQNQAGVQQPPKTQWPSVVGKPVYLPEFRVALVRTPNLTPRYAQFRVPLNFNKFDLRSYLWHLYGVGTLSIRSYVQAQPITRISRDGKGFGPWRRPKSQKRMTVELKEPFVYPQEPKDLTPWEHESWSKAEKFQIDLQEKENPKPNKGEQPDRELREAYKEQAKALLEKKETWRPTWKAMGLEPHQAAKNGGFVPASTLPAWFAKGRKHGAR</sequence>
<feature type="region of interest" description="Disordered" evidence="18">
    <location>
        <begin position="591"/>
        <end position="611"/>
    </location>
</feature>
<reference evidence="20 21" key="1">
    <citation type="journal article" date="2015" name="Mol. Plant Microbe Interact.">
        <title>Genome, transcriptome, and functional analyses of Penicillium expansum provide new insights into secondary metabolism and pathogenicity.</title>
        <authorList>
            <person name="Ballester A.R."/>
            <person name="Marcet-Houben M."/>
            <person name="Levin E."/>
            <person name="Sela N."/>
            <person name="Selma-Lazaro C."/>
            <person name="Carmona L."/>
            <person name="Wisniewski M."/>
            <person name="Droby S."/>
            <person name="Gonzalez-Candelas L."/>
            <person name="Gabaldon T."/>
        </authorList>
    </citation>
    <scope>NUCLEOTIDE SEQUENCE [LARGE SCALE GENOMIC DNA]</scope>
    <source>
        <strain evidence="20 21">MD-8</strain>
    </source>
</reference>
<evidence type="ECO:0000256" key="13">
    <source>
        <dbReference type="ARBA" id="ARBA00023274"/>
    </source>
</evidence>
<dbReference type="PANTHER" id="PTHR45852:SF1">
    <property type="entry name" value="SERINE_THREONINE-PROTEIN KINASE RIO2"/>
    <property type="match status" value="1"/>
</dbReference>
<comment type="cofactor">
    <cofactor evidence="1">
        <name>Mg(2+)</name>
        <dbReference type="ChEBI" id="CHEBI:18420"/>
    </cofactor>
</comment>
<dbReference type="EMBL" id="JQFZ01000070">
    <property type="protein sequence ID" value="KGO60555.1"/>
    <property type="molecule type" value="Genomic_DNA"/>
</dbReference>
<evidence type="ECO:0000256" key="8">
    <source>
        <dbReference type="ARBA" id="ARBA00022741"/>
    </source>
</evidence>
<evidence type="ECO:0000256" key="11">
    <source>
        <dbReference type="ARBA" id="ARBA00022842"/>
    </source>
</evidence>
<evidence type="ECO:0000259" key="19">
    <source>
        <dbReference type="SMART" id="SM00090"/>
    </source>
</evidence>
<dbReference type="Gene3D" id="1.10.510.10">
    <property type="entry name" value="Transferase(Phosphotransferase) domain 1"/>
    <property type="match status" value="1"/>
</dbReference>
<evidence type="ECO:0000256" key="4">
    <source>
        <dbReference type="ARBA" id="ARBA00012513"/>
    </source>
</evidence>
<dbReference type="InterPro" id="IPR012677">
    <property type="entry name" value="Nucleotide-bd_a/b_plait_sf"/>
</dbReference>
<dbReference type="HOGENOM" id="CLU_425197_0_0_1"/>
<keyword evidence="11" id="KW-0460">Magnesium</keyword>
<dbReference type="SMART" id="SM00090">
    <property type="entry name" value="RIO"/>
    <property type="match status" value="1"/>
</dbReference>
<dbReference type="STRING" id="27334.A0A0A2HY15"/>
<keyword evidence="9 20" id="KW-0418">Kinase</keyword>
<dbReference type="CDD" id="cd05144">
    <property type="entry name" value="RIO2_C"/>
    <property type="match status" value="1"/>
</dbReference>
<dbReference type="FunFam" id="1.10.10.10:FF:000053">
    <property type="entry name" value="Serine/threonine-protein kinase RIO2"/>
    <property type="match status" value="1"/>
</dbReference>
<keyword evidence="13" id="KW-0687">Ribonucleoprotein</keyword>
<dbReference type="Proteomes" id="UP000030143">
    <property type="component" value="Unassembled WGS sequence"/>
</dbReference>
<dbReference type="GO" id="GO:0005634">
    <property type="term" value="C:nucleus"/>
    <property type="evidence" value="ECO:0007669"/>
    <property type="project" value="TreeGrafter"/>
</dbReference>
<evidence type="ECO:0000256" key="12">
    <source>
        <dbReference type="ARBA" id="ARBA00022980"/>
    </source>
</evidence>
<comment type="catalytic activity">
    <reaction evidence="14">
        <text>L-threonyl-[protein] + ATP = O-phospho-L-threonyl-[protein] + ADP + H(+)</text>
        <dbReference type="Rhea" id="RHEA:46608"/>
        <dbReference type="Rhea" id="RHEA-COMP:11060"/>
        <dbReference type="Rhea" id="RHEA-COMP:11605"/>
        <dbReference type="ChEBI" id="CHEBI:15378"/>
        <dbReference type="ChEBI" id="CHEBI:30013"/>
        <dbReference type="ChEBI" id="CHEBI:30616"/>
        <dbReference type="ChEBI" id="CHEBI:61977"/>
        <dbReference type="ChEBI" id="CHEBI:456216"/>
        <dbReference type="EC" id="2.7.11.1"/>
    </reaction>
</comment>
<dbReference type="FunFam" id="1.10.510.10:FF:000566">
    <property type="entry name" value="Serine/threonine-protein kinase rio2"/>
    <property type="match status" value="1"/>
</dbReference>
<evidence type="ECO:0000313" key="20">
    <source>
        <dbReference type="EMBL" id="KGO60555.1"/>
    </source>
</evidence>
<dbReference type="Pfam" id="PF00276">
    <property type="entry name" value="Ribosomal_L23"/>
    <property type="match status" value="1"/>
</dbReference>
<dbReference type="FunFam" id="3.30.200.20:FF:000052">
    <property type="entry name" value="Serine/threonine-protein kinase RIO2"/>
    <property type="match status" value="1"/>
</dbReference>
<keyword evidence="10" id="KW-0067">ATP-binding</keyword>
<keyword evidence="5" id="KW-0723">Serine/threonine-protein kinase</keyword>
<protein>
    <recommendedName>
        <fullName evidence="16">Serine/threonine-protein kinase RIO2</fullName>
        <ecNumber evidence="4">2.7.11.1</ecNumber>
    </recommendedName>
    <alternativeName>
        <fullName evidence="17">Serine/threonine-protein kinase rio2</fullName>
    </alternativeName>
</protein>
<dbReference type="GO" id="GO:0005840">
    <property type="term" value="C:ribosome"/>
    <property type="evidence" value="ECO:0007669"/>
    <property type="project" value="UniProtKB-KW"/>
</dbReference>
<evidence type="ECO:0000256" key="7">
    <source>
        <dbReference type="ARBA" id="ARBA00022723"/>
    </source>
</evidence>
<dbReference type="InterPro" id="IPR012678">
    <property type="entry name" value="Ribosomal_uL23/eL15/eS24_sf"/>
</dbReference>
<dbReference type="GO" id="GO:0005829">
    <property type="term" value="C:cytosol"/>
    <property type="evidence" value="ECO:0007669"/>
    <property type="project" value="TreeGrafter"/>
</dbReference>
<name>A0A0A2HY15_PENEN</name>
<dbReference type="Gene3D" id="1.10.10.10">
    <property type="entry name" value="Winged helix-like DNA-binding domain superfamily/Winged helix DNA-binding domain"/>
    <property type="match status" value="1"/>
</dbReference>
<dbReference type="GeneID" id="27681427"/>
<dbReference type="GO" id="GO:0004674">
    <property type="term" value="F:protein serine/threonine kinase activity"/>
    <property type="evidence" value="ECO:0007669"/>
    <property type="project" value="UniProtKB-KW"/>
</dbReference>
<keyword evidence="21" id="KW-1185">Reference proteome</keyword>
<comment type="similarity">
    <text evidence="3">Belongs to the protein kinase superfamily. RIO-type Ser/Thr kinase family.</text>
</comment>
<dbReference type="GO" id="GO:0003735">
    <property type="term" value="F:structural constituent of ribosome"/>
    <property type="evidence" value="ECO:0007669"/>
    <property type="project" value="InterPro"/>
</dbReference>
<dbReference type="InterPro" id="IPR036388">
    <property type="entry name" value="WH-like_DNA-bd_sf"/>
</dbReference>
<dbReference type="InterPro" id="IPR000687">
    <property type="entry name" value="RIO_kinase"/>
</dbReference>
<dbReference type="Pfam" id="PF09202">
    <property type="entry name" value="Rio2_N"/>
    <property type="match status" value="1"/>
</dbReference>
<dbReference type="GO" id="GO:0006412">
    <property type="term" value="P:translation"/>
    <property type="evidence" value="ECO:0007669"/>
    <property type="project" value="InterPro"/>
</dbReference>
<keyword evidence="12" id="KW-0689">Ribosomal protein</keyword>
<dbReference type="InterPro" id="IPR015285">
    <property type="entry name" value="RIO2_wHTH_N"/>
</dbReference>